<gene>
    <name evidence="1" type="ORF">MLD38_003026</name>
</gene>
<accession>A0ACB9S107</accession>
<protein>
    <submittedName>
        <fullName evidence="1">Uncharacterized protein</fullName>
    </submittedName>
</protein>
<sequence>MANKVYNKKGKVHPSPPLPSSSTHPADHHLSLFLPAAIFALAASLPIHDKEVLSYFLSCSGSGSGCSIDLVGSRPSTRRRACHAPQFECGCFGCYVSFWSRWDSSNNRHVIDEIIEAFEEQERRAGAEQGRARQGRRGRREWKKRGGAEAEGDAGKGRVTRGEAAEAAAVGECGSSSCGEEEVGEVERGVVRRIGTTIGYKIWNFLDRITM</sequence>
<dbReference type="EMBL" id="CM042881">
    <property type="protein sequence ID" value="KAI4384942.1"/>
    <property type="molecule type" value="Genomic_DNA"/>
</dbReference>
<organism evidence="1 2">
    <name type="scientific">Melastoma candidum</name>
    <dbReference type="NCBI Taxonomy" id="119954"/>
    <lineage>
        <taxon>Eukaryota</taxon>
        <taxon>Viridiplantae</taxon>
        <taxon>Streptophyta</taxon>
        <taxon>Embryophyta</taxon>
        <taxon>Tracheophyta</taxon>
        <taxon>Spermatophyta</taxon>
        <taxon>Magnoliopsida</taxon>
        <taxon>eudicotyledons</taxon>
        <taxon>Gunneridae</taxon>
        <taxon>Pentapetalae</taxon>
        <taxon>rosids</taxon>
        <taxon>malvids</taxon>
        <taxon>Myrtales</taxon>
        <taxon>Melastomataceae</taxon>
        <taxon>Melastomatoideae</taxon>
        <taxon>Melastomateae</taxon>
        <taxon>Melastoma</taxon>
    </lineage>
</organism>
<comment type="caution">
    <text evidence="1">The sequence shown here is derived from an EMBL/GenBank/DDBJ whole genome shotgun (WGS) entry which is preliminary data.</text>
</comment>
<reference evidence="2" key="1">
    <citation type="journal article" date="2023" name="Front. Plant Sci.">
        <title>Chromosomal-level genome assembly of Melastoma candidum provides insights into trichome evolution.</title>
        <authorList>
            <person name="Zhong Y."/>
            <person name="Wu W."/>
            <person name="Sun C."/>
            <person name="Zou P."/>
            <person name="Liu Y."/>
            <person name="Dai S."/>
            <person name="Zhou R."/>
        </authorList>
    </citation>
    <scope>NUCLEOTIDE SEQUENCE [LARGE SCALE GENOMIC DNA]</scope>
</reference>
<name>A0ACB9S107_9MYRT</name>
<evidence type="ECO:0000313" key="1">
    <source>
        <dbReference type="EMBL" id="KAI4384942.1"/>
    </source>
</evidence>
<dbReference type="Proteomes" id="UP001057402">
    <property type="component" value="Chromosome 2"/>
</dbReference>
<proteinExistence type="predicted"/>
<evidence type="ECO:0000313" key="2">
    <source>
        <dbReference type="Proteomes" id="UP001057402"/>
    </source>
</evidence>
<keyword evidence="2" id="KW-1185">Reference proteome</keyword>